<protein>
    <submittedName>
        <fullName evidence="1">Uncharacterized protein</fullName>
    </submittedName>
</protein>
<name>A0AAD3TFB5_NEPGR</name>
<dbReference type="AlphaFoldDB" id="A0AAD3TFB5"/>
<organism evidence="1 2">
    <name type="scientific">Nepenthes gracilis</name>
    <name type="common">Slender pitcher plant</name>
    <dbReference type="NCBI Taxonomy" id="150966"/>
    <lineage>
        <taxon>Eukaryota</taxon>
        <taxon>Viridiplantae</taxon>
        <taxon>Streptophyta</taxon>
        <taxon>Embryophyta</taxon>
        <taxon>Tracheophyta</taxon>
        <taxon>Spermatophyta</taxon>
        <taxon>Magnoliopsida</taxon>
        <taxon>eudicotyledons</taxon>
        <taxon>Gunneridae</taxon>
        <taxon>Pentapetalae</taxon>
        <taxon>Caryophyllales</taxon>
        <taxon>Nepenthaceae</taxon>
        <taxon>Nepenthes</taxon>
    </lineage>
</organism>
<reference evidence="1" key="1">
    <citation type="submission" date="2023-05" db="EMBL/GenBank/DDBJ databases">
        <title>Nepenthes gracilis genome sequencing.</title>
        <authorList>
            <person name="Fukushima K."/>
        </authorList>
    </citation>
    <scope>NUCLEOTIDE SEQUENCE</scope>
    <source>
        <strain evidence="1">SING2019-196</strain>
    </source>
</reference>
<accession>A0AAD3TFB5</accession>
<keyword evidence="2" id="KW-1185">Reference proteome</keyword>
<comment type="caution">
    <text evidence="1">The sequence shown here is derived from an EMBL/GenBank/DDBJ whole genome shotgun (WGS) entry which is preliminary data.</text>
</comment>
<evidence type="ECO:0000313" key="1">
    <source>
        <dbReference type="EMBL" id="GMH28099.1"/>
    </source>
</evidence>
<evidence type="ECO:0000313" key="2">
    <source>
        <dbReference type="Proteomes" id="UP001279734"/>
    </source>
</evidence>
<gene>
    <name evidence="1" type="ORF">Nepgr_029942</name>
</gene>
<proteinExistence type="predicted"/>
<dbReference type="EMBL" id="BSYO01000034">
    <property type="protein sequence ID" value="GMH28099.1"/>
    <property type="molecule type" value="Genomic_DNA"/>
</dbReference>
<sequence>MRALKSEAWAVREGAGSLPARSFRLPLARFLLLRRFIADFLPLKSSRLPATRSRRLPPFR</sequence>
<dbReference type="Proteomes" id="UP001279734">
    <property type="component" value="Unassembled WGS sequence"/>
</dbReference>